<reference evidence="11" key="1">
    <citation type="submission" date="2025-08" db="UniProtKB">
        <authorList>
            <consortium name="RefSeq"/>
        </authorList>
    </citation>
    <scope>IDENTIFICATION</scope>
    <source>
        <tissue evidence="11">Thorax and Abdomen</tissue>
    </source>
</reference>
<evidence type="ECO:0000256" key="6">
    <source>
        <dbReference type="ARBA" id="ARBA00023069"/>
    </source>
</evidence>
<dbReference type="SMART" id="SM00698">
    <property type="entry name" value="MORN"/>
    <property type="match status" value="8"/>
</dbReference>
<name>A0ABM3FIN1_NEOLC</name>
<feature type="compositionally biased region" description="Basic and acidic residues" evidence="9">
    <location>
        <begin position="269"/>
        <end position="288"/>
    </location>
</feature>
<dbReference type="InterPro" id="IPR003409">
    <property type="entry name" value="MORN"/>
</dbReference>
<evidence type="ECO:0000256" key="1">
    <source>
        <dbReference type="ARBA" id="ARBA00004230"/>
    </source>
</evidence>
<keyword evidence="4" id="KW-0677">Repeat</keyword>
<comment type="subcellular location">
    <subcellularLocation>
        <location evidence="1">Cell projection</location>
        <location evidence="1">Cilium</location>
        <location evidence="1">Flagellum</location>
    </subcellularLocation>
    <subcellularLocation>
        <location evidence="2">Cytoplasm</location>
        <location evidence="2">Cytoskeleton</location>
        <location evidence="2">Cilium axoneme</location>
    </subcellularLocation>
</comment>
<evidence type="ECO:0000256" key="2">
    <source>
        <dbReference type="ARBA" id="ARBA00004430"/>
    </source>
</evidence>
<protein>
    <submittedName>
        <fullName evidence="11">LOW QUALITY PROTEIN: radial spoke head 10 homolog B-like</fullName>
    </submittedName>
</protein>
<evidence type="ECO:0000256" key="7">
    <source>
        <dbReference type="ARBA" id="ARBA00023212"/>
    </source>
</evidence>
<accession>A0ABM3FIN1</accession>
<evidence type="ECO:0000256" key="3">
    <source>
        <dbReference type="ARBA" id="ARBA00022490"/>
    </source>
</evidence>
<dbReference type="GeneID" id="124293026"/>
<sequence length="753" mass="86309">MEGDGTYRWRSGETYKGGFEQNLIEGKGRIEWTNQSWYEGEFHNGYRHGTGTFVSNDYGRFYTGQWYMGRKHGNGYCRYNKEDDYYEGDWNMDQRHGTGYRVYANGTRYIGQWEGGERHGVGTMVWSNGDVYRGDWENGMMTGNTYIEFYRGVSICPKTNVCDSLNLIPSQFSYGEYVWNGFLNKSLSWPQENSYMGDWLNGMKHGKGVLKLKSVGGAKYSGGWHMDKKHGYGMIIGNSGGVTEADPLFLNDVLTPLDTDATYLTNTISDHDPEVDLEKNRDLSETDPKPPSVKHKQPRKTTIVEPLQCPSVWFHIQRLLQPKIEPRSPPITPSIMIRSGKCHMCSSESECTCLYDSPENLRESNSTETSEMISSCFRYNTSSTSSKLCKHPEKFTEEEDSVEQTEEQYETCWVHKCIARHILRLRKIYRLYAELYCSEKGVPHRLSMGKIALWQLMRDCNIHARGISLIQFERYIALNKSAFIDQVYYPFERIEFYQFLHALLEFSWHIYTKEGDIETEAVRGRLAGGLHKLLIEDIFPNAGKHVGNVSTVYRDLFPIYSVYQLYCDVGVPHTAKKFLQATCIAKGSSDPKPLPWPKPKMTAIPSYFVNGINVVTVGEKLSYIPAGKPNLQSDSTERVLNYEDDLAHELFALRHIGARKMVSIMATICPGIKDQETDMIVNMDYELSFLEFYEILLEAAKVLIYEKKVAMQEEACRVTANASVAMELLNHSQILEPTETKHKSSKTSKYKKK</sequence>
<keyword evidence="7" id="KW-0206">Cytoskeleton</keyword>
<gene>
    <name evidence="11" type="primary">LOC124293026</name>
</gene>
<evidence type="ECO:0000313" key="11">
    <source>
        <dbReference type="RefSeq" id="XP_046587879.1"/>
    </source>
</evidence>
<keyword evidence="6" id="KW-0969">Cilium</keyword>
<dbReference type="SUPFAM" id="SSF82185">
    <property type="entry name" value="Histone H3 K4-specific methyltransferase SET7/9 N-terminal domain"/>
    <property type="match status" value="3"/>
</dbReference>
<evidence type="ECO:0000256" key="4">
    <source>
        <dbReference type="ARBA" id="ARBA00022737"/>
    </source>
</evidence>
<evidence type="ECO:0000256" key="8">
    <source>
        <dbReference type="ARBA" id="ARBA00023273"/>
    </source>
</evidence>
<evidence type="ECO:0000256" key="9">
    <source>
        <dbReference type="SAM" id="MobiDB-lite"/>
    </source>
</evidence>
<dbReference type="PANTHER" id="PTHR46613">
    <property type="entry name" value="RADIAL SPOKE HEAD 10 HOMOLOG B-RELATED"/>
    <property type="match status" value="1"/>
</dbReference>
<dbReference type="Pfam" id="PF02493">
    <property type="entry name" value="MORN"/>
    <property type="match status" value="8"/>
</dbReference>
<dbReference type="RefSeq" id="XP_046587879.1">
    <property type="nucleotide sequence ID" value="XM_046731923.1"/>
</dbReference>
<dbReference type="PANTHER" id="PTHR46613:SF1">
    <property type="entry name" value="RADIAL SPOKE HEAD 10 HOMOLOG B-RELATED"/>
    <property type="match status" value="1"/>
</dbReference>
<dbReference type="Gene3D" id="2.20.110.10">
    <property type="entry name" value="Histone H3 K4-specific methyltransferase SET7/9 N-terminal domain"/>
    <property type="match status" value="2"/>
</dbReference>
<evidence type="ECO:0000256" key="5">
    <source>
        <dbReference type="ARBA" id="ARBA00022846"/>
    </source>
</evidence>
<dbReference type="Proteomes" id="UP000829291">
    <property type="component" value="Chromosome 2"/>
</dbReference>
<evidence type="ECO:0000313" key="10">
    <source>
        <dbReference type="Proteomes" id="UP000829291"/>
    </source>
</evidence>
<proteinExistence type="predicted"/>
<organism evidence="10 11">
    <name type="scientific">Neodiprion lecontei</name>
    <name type="common">Redheaded pine sawfly</name>
    <dbReference type="NCBI Taxonomy" id="441921"/>
    <lineage>
        <taxon>Eukaryota</taxon>
        <taxon>Metazoa</taxon>
        <taxon>Ecdysozoa</taxon>
        <taxon>Arthropoda</taxon>
        <taxon>Hexapoda</taxon>
        <taxon>Insecta</taxon>
        <taxon>Pterygota</taxon>
        <taxon>Neoptera</taxon>
        <taxon>Endopterygota</taxon>
        <taxon>Hymenoptera</taxon>
        <taxon>Tenthredinoidea</taxon>
        <taxon>Diprionidae</taxon>
        <taxon>Diprioninae</taxon>
        <taxon>Neodiprion</taxon>
    </lineage>
</organism>
<keyword evidence="5" id="KW-0282">Flagellum</keyword>
<feature type="region of interest" description="Disordered" evidence="9">
    <location>
        <begin position="268"/>
        <end position="301"/>
    </location>
</feature>
<keyword evidence="8" id="KW-0966">Cell projection</keyword>
<keyword evidence="10" id="KW-1185">Reference proteome</keyword>
<keyword evidence="3" id="KW-0963">Cytoplasm</keyword>